<proteinExistence type="predicted"/>
<gene>
    <name evidence="1" type="ORF">NFX46_26655</name>
</gene>
<dbReference type="RefSeq" id="WP_252552773.1">
    <property type="nucleotide sequence ID" value="NZ_CP099468.1"/>
</dbReference>
<evidence type="ECO:0000313" key="1">
    <source>
        <dbReference type="EMBL" id="USQ86980.1"/>
    </source>
</evidence>
<sequence>MITLVEGVGAGFTLTITGLSDDDLAEARWQVAAGNVGHILVLRIVTALVEALGVDLSAHEWTGAEYMALLEMLGMPAFQWSAAEDAALERFLAECGGEHG</sequence>
<name>A0ABY4ZDG3_9ACTN</name>
<protein>
    <recommendedName>
        <fullName evidence="3">Phage tail tube protein, GTA-gp10</fullName>
    </recommendedName>
</protein>
<organism evidence="1 2">
    <name type="scientific">Streptomyces phaeoluteigriseus</name>
    <dbReference type="NCBI Taxonomy" id="114686"/>
    <lineage>
        <taxon>Bacteria</taxon>
        <taxon>Bacillati</taxon>
        <taxon>Actinomycetota</taxon>
        <taxon>Actinomycetes</taxon>
        <taxon>Kitasatosporales</taxon>
        <taxon>Streptomycetaceae</taxon>
        <taxon>Streptomyces</taxon>
        <taxon>Streptomyces aurantiacus group</taxon>
    </lineage>
</organism>
<dbReference type="Proteomes" id="UP001056374">
    <property type="component" value="Chromosome"/>
</dbReference>
<reference evidence="1" key="1">
    <citation type="submission" date="2022-06" db="EMBL/GenBank/DDBJ databases">
        <title>Complete genome sequence of soil microorganisms Streptomyces sp. Qhu-M197 isolated from Alpine meadows habitats on the Tibetan Plateau.</title>
        <authorList>
            <person name="Zhang B."/>
            <person name="Xiang X."/>
            <person name="Fan J."/>
        </authorList>
    </citation>
    <scope>NUCLEOTIDE SEQUENCE</scope>
    <source>
        <strain evidence="1">Qhu-M197</strain>
    </source>
</reference>
<evidence type="ECO:0008006" key="3">
    <source>
        <dbReference type="Google" id="ProtNLM"/>
    </source>
</evidence>
<evidence type="ECO:0000313" key="2">
    <source>
        <dbReference type="Proteomes" id="UP001056374"/>
    </source>
</evidence>
<dbReference type="EMBL" id="CP099468">
    <property type="protein sequence ID" value="USQ86980.1"/>
    <property type="molecule type" value="Genomic_DNA"/>
</dbReference>
<accession>A0ABY4ZDG3</accession>
<keyword evidence="2" id="KW-1185">Reference proteome</keyword>